<evidence type="ECO:0000313" key="1">
    <source>
        <dbReference type="EMBL" id="OLQ00472.1"/>
    </source>
</evidence>
<evidence type="ECO:0000313" key="2">
    <source>
        <dbReference type="Proteomes" id="UP000186817"/>
    </source>
</evidence>
<dbReference type="AlphaFoldDB" id="A0A1Q9DZ83"/>
<keyword evidence="2" id="KW-1185">Reference proteome</keyword>
<dbReference type="EMBL" id="LSRX01000326">
    <property type="protein sequence ID" value="OLQ00472.1"/>
    <property type="molecule type" value="Genomic_DNA"/>
</dbReference>
<accession>A0A1Q9DZ83</accession>
<protein>
    <submittedName>
        <fullName evidence="1">Uncharacterized protein</fullName>
    </submittedName>
</protein>
<reference evidence="1 2" key="1">
    <citation type="submission" date="2016-02" db="EMBL/GenBank/DDBJ databases">
        <title>Genome analysis of coral dinoflagellate symbionts highlights evolutionary adaptations to a symbiotic lifestyle.</title>
        <authorList>
            <person name="Aranda M."/>
            <person name="Li Y."/>
            <person name="Liew Y.J."/>
            <person name="Baumgarten S."/>
            <person name="Simakov O."/>
            <person name="Wilson M."/>
            <person name="Piel J."/>
            <person name="Ashoor H."/>
            <person name="Bougouffa S."/>
            <person name="Bajic V.B."/>
            <person name="Ryu T."/>
            <person name="Ravasi T."/>
            <person name="Bayer T."/>
            <person name="Micklem G."/>
            <person name="Kim H."/>
            <person name="Bhak J."/>
            <person name="Lajeunesse T.C."/>
            <person name="Voolstra C.R."/>
        </authorList>
    </citation>
    <scope>NUCLEOTIDE SEQUENCE [LARGE SCALE GENOMIC DNA]</scope>
    <source>
        <strain evidence="1 2">CCMP2467</strain>
    </source>
</reference>
<proteinExistence type="predicted"/>
<sequence length="264" mass="28586">MVPAAREGNPKRLRCAKRKPVTKGTYVYPTIGNRFPTKEGADAEDGAAVAATDGNVTRTQQRNLTLTNRSPEYPNINTYMDRTIGSHDYRAISIPENRWIVPGARGSRGAYDFGIYPCDEVCVTSDGGHNKLLMDTERVDGYQVHVIIVPAQNDTTVRKPPSDEIRLVHLRLAHLAIGPMDMGGAVQESTQGHRLFSFVGGEQGAKGQAKICAVGSSLLPERCQDVGTTAQEVLGVSAALLSDNRVFLLTTTARGEPHYALIGL</sequence>
<gene>
    <name evidence="1" type="ORF">AK812_SmicGene16850</name>
</gene>
<dbReference type="OrthoDB" id="10522025at2759"/>
<name>A0A1Q9DZ83_SYMMI</name>
<comment type="caution">
    <text evidence="1">The sequence shown here is derived from an EMBL/GenBank/DDBJ whole genome shotgun (WGS) entry which is preliminary data.</text>
</comment>
<dbReference type="Proteomes" id="UP000186817">
    <property type="component" value="Unassembled WGS sequence"/>
</dbReference>
<organism evidence="1 2">
    <name type="scientific">Symbiodinium microadriaticum</name>
    <name type="common">Dinoflagellate</name>
    <name type="synonym">Zooxanthella microadriatica</name>
    <dbReference type="NCBI Taxonomy" id="2951"/>
    <lineage>
        <taxon>Eukaryota</taxon>
        <taxon>Sar</taxon>
        <taxon>Alveolata</taxon>
        <taxon>Dinophyceae</taxon>
        <taxon>Suessiales</taxon>
        <taxon>Symbiodiniaceae</taxon>
        <taxon>Symbiodinium</taxon>
    </lineage>
</organism>